<dbReference type="RefSeq" id="WP_378121004.1">
    <property type="nucleotide sequence ID" value="NZ_JBHRTF010000006.1"/>
</dbReference>
<keyword evidence="3" id="KW-1185">Reference proteome</keyword>
<feature type="region of interest" description="Disordered" evidence="1">
    <location>
        <begin position="183"/>
        <end position="205"/>
    </location>
</feature>
<dbReference type="Proteomes" id="UP001595555">
    <property type="component" value="Unassembled WGS sequence"/>
</dbReference>
<proteinExistence type="predicted"/>
<comment type="caution">
    <text evidence="2">The sequence shown here is derived from an EMBL/GenBank/DDBJ whole genome shotgun (WGS) entry which is preliminary data.</text>
</comment>
<reference evidence="3" key="1">
    <citation type="journal article" date="2019" name="Int. J. Syst. Evol. Microbiol.">
        <title>The Global Catalogue of Microorganisms (GCM) 10K type strain sequencing project: providing services to taxonomists for standard genome sequencing and annotation.</title>
        <authorList>
            <consortium name="The Broad Institute Genomics Platform"/>
            <consortium name="The Broad Institute Genome Sequencing Center for Infectious Disease"/>
            <person name="Wu L."/>
            <person name="Ma J."/>
        </authorList>
    </citation>
    <scope>NUCLEOTIDE SEQUENCE [LARGE SCALE GENOMIC DNA]</scope>
    <source>
        <strain evidence="3">KCTC 52237</strain>
    </source>
</reference>
<gene>
    <name evidence="2" type="ORF">ACFODX_16060</name>
</gene>
<organism evidence="2 3">
    <name type="scientific">Cellvibrio fontiphilus</name>
    <dbReference type="NCBI Taxonomy" id="1815559"/>
    <lineage>
        <taxon>Bacteria</taxon>
        <taxon>Pseudomonadati</taxon>
        <taxon>Pseudomonadota</taxon>
        <taxon>Gammaproteobacteria</taxon>
        <taxon>Cellvibrionales</taxon>
        <taxon>Cellvibrionaceae</taxon>
        <taxon>Cellvibrio</taxon>
    </lineage>
</organism>
<sequence length="259" mass="28460">MLATMPDNWDVDLSHLHVKVADAISPEVSSATKRSPVYLIFGLLVSCAIHASMLLIDWQHNVAVLKKPESITLRVQLQPLPKTEPVIEQAPLPLHNNEDEEQPISHNATAPQQTIATSNPPVDIAVPEPQKTEIKTPVFQRLNAEELRDIIQTDNNAQKNTPTSGIAANVFHPALRQALQAEERKPELRRADAGPKTHMDPSGATIVDLGGGKCLRSSVPISGEAQNWYMTSCGGKSESEEMMERVNHAVNGKLRFENQ</sequence>
<protein>
    <submittedName>
        <fullName evidence="2">Uncharacterized protein</fullName>
    </submittedName>
</protein>
<dbReference type="EMBL" id="JBHRTF010000006">
    <property type="protein sequence ID" value="MFC3117084.1"/>
    <property type="molecule type" value="Genomic_DNA"/>
</dbReference>
<evidence type="ECO:0000313" key="2">
    <source>
        <dbReference type="EMBL" id="MFC3117084.1"/>
    </source>
</evidence>
<feature type="compositionally biased region" description="Basic and acidic residues" evidence="1">
    <location>
        <begin position="183"/>
        <end position="199"/>
    </location>
</feature>
<name>A0ABV7FMG2_9GAMM</name>
<evidence type="ECO:0000313" key="3">
    <source>
        <dbReference type="Proteomes" id="UP001595555"/>
    </source>
</evidence>
<evidence type="ECO:0000256" key="1">
    <source>
        <dbReference type="SAM" id="MobiDB-lite"/>
    </source>
</evidence>
<accession>A0ABV7FMG2</accession>